<dbReference type="CDD" id="cd09630">
    <property type="entry name" value="CDH_like_cytochrome"/>
    <property type="match status" value="1"/>
</dbReference>
<dbReference type="Proteomes" id="UP001174934">
    <property type="component" value="Unassembled WGS sequence"/>
</dbReference>
<dbReference type="Gene3D" id="2.60.40.1210">
    <property type="entry name" value="Cellobiose dehydrogenase, cytochrome domain"/>
    <property type="match status" value="1"/>
</dbReference>
<feature type="chain" id="PRO_5041259033" description="DOMON domain-containing protein" evidence="1">
    <location>
        <begin position="20"/>
        <end position="209"/>
    </location>
</feature>
<feature type="domain" description="DOMON" evidence="2">
    <location>
        <begin position="81"/>
        <end position="169"/>
    </location>
</feature>
<feature type="non-terminal residue" evidence="3">
    <location>
        <position position="1"/>
    </location>
</feature>
<evidence type="ECO:0000313" key="3">
    <source>
        <dbReference type="EMBL" id="KAK0612603.1"/>
    </source>
</evidence>
<accession>A0AA39U533</accession>
<dbReference type="SUPFAM" id="SSF49344">
    <property type="entry name" value="CBD9-like"/>
    <property type="match status" value="1"/>
</dbReference>
<evidence type="ECO:0000259" key="2">
    <source>
        <dbReference type="SMART" id="SM00664"/>
    </source>
</evidence>
<dbReference type="InterPro" id="IPR005018">
    <property type="entry name" value="DOMON_domain"/>
</dbReference>
<dbReference type="SMART" id="SM00664">
    <property type="entry name" value="DoH"/>
    <property type="match status" value="1"/>
</dbReference>
<evidence type="ECO:0000256" key="1">
    <source>
        <dbReference type="SAM" id="SignalP"/>
    </source>
</evidence>
<dbReference type="AlphaFoldDB" id="A0AA39U533"/>
<evidence type="ECO:0000313" key="4">
    <source>
        <dbReference type="Proteomes" id="UP001174934"/>
    </source>
</evidence>
<protein>
    <recommendedName>
        <fullName evidence="2">DOMON domain-containing protein</fullName>
    </recommendedName>
</protein>
<feature type="signal peptide" evidence="1">
    <location>
        <begin position="1"/>
        <end position="19"/>
    </location>
</feature>
<reference evidence="3" key="1">
    <citation type="submission" date="2023-06" db="EMBL/GenBank/DDBJ databases">
        <title>Genome-scale phylogeny and comparative genomics of the fungal order Sordariales.</title>
        <authorList>
            <consortium name="Lawrence Berkeley National Laboratory"/>
            <person name="Hensen N."/>
            <person name="Bonometti L."/>
            <person name="Westerberg I."/>
            <person name="Brannstrom I.O."/>
            <person name="Guillou S."/>
            <person name="Cros-Aarteil S."/>
            <person name="Calhoun S."/>
            <person name="Haridas S."/>
            <person name="Kuo A."/>
            <person name="Mondo S."/>
            <person name="Pangilinan J."/>
            <person name="Riley R."/>
            <person name="LaButti K."/>
            <person name="Andreopoulos B."/>
            <person name="Lipzen A."/>
            <person name="Chen C."/>
            <person name="Yanf M."/>
            <person name="Daum C."/>
            <person name="Ng V."/>
            <person name="Clum A."/>
            <person name="Steindorff A."/>
            <person name="Ohm R."/>
            <person name="Martin F."/>
            <person name="Silar P."/>
            <person name="Natvig D."/>
            <person name="Lalanne C."/>
            <person name="Gautier V."/>
            <person name="Ament-velasquez S.L."/>
            <person name="Kruys A."/>
            <person name="Hutchinson M.I."/>
            <person name="Powell A.J."/>
            <person name="Barry K."/>
            <person name="Miller A.N."/>
            <person name="Grigoriev I.V."/>
            <person name="Debuchy R."/>
            <person name="Gladieux P."/>
            <person name="Thoren M.H."/>
            <person name="Johannesson H."/>
        </authorList>
    </citation>
    <scope>NUCLEOTIDE SEQUENCE</scope>
    <source>
        <strain evidence="3">SMH3391-2</strain>
    </source>
</reference>
<dbReference type="EMBL" id="JAULSR010000009">
    <property type="protein sequence ID" value="KAK0612603.1"/>
    <property type="molecule type" value="Genomic_DNA"/>
</dbReference>
<proteinExistence type="predicted"/>
<organism evidence="3 4">
    <name type="scientific">Bombardia bombarda</name>
    <dbReference type="NCBI Taxonomy" id="252184"/>
    <lineage>
        <taxon>Eukaryota</taxon>
        <taxon>Fungi</taxon>
        <taxon>Dikarya</taxon>
        <taxon>Ascomycota</taxon>
        <taxon>Pezizomycotina</taxon>
        <taxon>Sordariomycetes</taxon>
        <taxon>Sordariomycetidae</taxon>
        <taxon>Sordariales</taxon>
        <taxon>Lasiosphaeriaceae</taxon>
        <taxon>Bombardia</taxon>
    </lineage>
</organism>
<gene>
    <name evidence="3" type="ORF">B0T17DRAFT_564931</name>
</gene>
<keyword evidence="1" id="KW-0732">Signal</keyword>
<dbReference type="PANTHER" id="PTHR47797:SF5">
    <property type="entry name" value="CELLOBIOSE DEHYDROGENASE CYTOCHROME DOMAIN-CONTAINING PROTEIN"/>
    <property type="match status" value="1"/>
</dbReference>
<dbReference type="InterPro" id="IPR015920">
    <property type="entry name" value="Cellobiose_DH-like_cyt"/>
</dbReference>
<dbReference type="PANTHER" id="PTHR47797">
    <property type="entry name" value="DEHYDROGENASE, PUTATIVE (AFU_ORTHOLOGUE AFUA_8G05805)-RELATED"/>
    <property type="match status" value="1"/>
</dbReference>
<dbReference type="Pfam" id="PF16010">
    <property type="entry name" value="CDH-cyt"/>
    <property type="match status" value="1"/>
</dbReference>
<keyword evidence="4" id="KW-1185">Reference proteome</keyword>
<comment type="caution">
    <text evidence="3">The sequence shown here is derived from an EMBL/GenBank/DDBJ whole genome shotgun (WGS) entry which is preliminary data.</text>
</comment>
<sequence>MMGLKWLALLALGSLQVWADAEPAKRQQAGTTKYCPGGTPICFSEFTVATHNIIYRIAIPEVAAAPFDILLQIVAPRAVGWAAIAWGGKMSNNPLTMAWPSGNRTVVSSRFTTGHSAPTPYTGATYSVLPSSSSNATHWQLDVLCTGCSQWQGGSLNPNGTNGLAWAKAAKDVTSPASNTSAFSIHDAKAVFAHDFSQARIPKGVFDAV</sequence>
<name>A0AA39U533_9PEZI</name>